<gene>
    <name evidence="3" type="ORF">CEUSTIGMA_g8484.t1</name>
</gene>
<feature type="coiled-coil region" evidence="1">
    <location>
        <begin position="39"/>
        <end position="66"/>
    </location>
</feature>
<feature type="compositionally biased region" description="Low complexity" evidence="2">
    <location>
        <begin position="599"/>
        <end position="616"/>
    </location>
</feature>
<dbReference type="AlphaFoldDB" id="A0A250XDQ7"/>
<reference evidence="3 4" key="1">
    <citation type="submission" date="2017-08" db="EMBL/GenBank/DDBJ databases">
        <title>Acidophilic green algal genome provides insights into adaptation to an acidic environment.</title>
        <authorList>
            <person name="Hirooka S."/>
            <person name="Hirose Y."/>
            <person name="Kanesaki Y."/>
            <person name="Higuchi S."/>
            <person name="Fujiwara T."/>
            <person name="Onuma R."/>
            <person name="Era A."/>
            <person name="Ohbayashi R."/>
            <person name="Uzuka A."/>
            <person name="Nozaki H."/>
            <person name="Yoshikawa H."/>
            <person name="Miyagishima S.Y."/>
        </authorList>
    </citation>
    <scope>NUCLEOTIDE SEQUENCE [LARGE SCALE GENOMIC DNA]</scope>
    <source>
        <strain evidence="3 4">NIES-2499</strain>
    </source>
</reference>
<keyword evidence="4" id="KW-1185">Reference proteome</keyword>
<evidence type="ECO:0000313" key="4">
    <source>
        <dbReference type="Proteomes" id="UP000232323"/>
    </source>
</evidence>
<feature type="compositionally biased region" description="Polar residues" evidence="2">
    <location>
        <begin position="621"/>
        <end position="648"/>
    </location>
</feature>
<proteinExistence type="predicted"/>
<feature type="compositionally biased region" description="Polar residues" evidence="2">
    <location>
        <begin position="824"/>
        <end position="844"/>
    </location>
</feature>
<feature type="compositionally biased region" description="Low complexity" evidence="2">
    <location>
        <begin position="743"/>
        <end position="773"/>
    </location>
</feature>
<feature type="region of interest" description="Disordered" evidence="2">
    <location>
        <begin position="820"/>
        <end position="855"/>
    </location>
</feature>
<sequence length="855" mass="91596">MKTLQPQQAGHGDALLAKSKQPCRKQGAGAPPQKTFKSVDLGLNRCQQLQERVKLLEEKLRISESEQHLARLRHVTALETARNAAHGRTTVHQELEDTRRKMTALGADKSGLLARIDNLQKFLHQERTSRQALELRVAEEQRKNAVLNSQLEAAGRQVISLRQLLEDAGKEHDGRDEAAKKSQRMCEAVQEELEASKIRVMAADHEVAALNLERDQLSNQVSGLKLLLEQLYATRQPLPPLVGSAAVVASRRDPSHGHEANASPPDPSDKTPHEDVISNPLMFRISKHRQRRGLGFRRGRDDVKAVWKPPLDEPHPISPAALPSGLLALKASRKAFFQTTTKRKPTGSIDGRYFAAPALASPASADVDADEKDSCDDGTTTTTSDDGTMTTSSDDDDATTTSSPTVGALLGGIISRGHCHVDDQHERDDKLCLSTVRYIKAGLQSAYNDFRPHYNEAALKKSRYGHQPPMQQAGSSLSSSAAASTSLVNRTWETDDDVGNSGGGGSSGEGGGGNCPSSLTNCIHDAKEQTHHQPVSPDCTSCNSSCHSGLCHEAVNISYRHDQKVIRSGKAISTVLAVPTVSEEPTEQQCSVSAIGGLTSSSSTSTSSSNNSITSTETHRNGSSSCVLSSNCDDSDAQSSEAVSSESRVQPIMSLMQARRRNVAFMATPDPNKTCGISHHACCSPASNSITNSRYQICDDYTDACSSRLKHNYDRPAISRTILSSILLQDPADDHYFRHHSSNSHNTAASGSASVPQHQGGASEASAAAGISSAADDDDARIVLRSPCFRARRPRSVASPCSRSSGGSFGRSLLKQSCDAPVATSASDKARTNSGARSTPSTPSLPVISKIGIKI</sequence>
<feature type="region of interest" description="Disordered" evidence="2">
    <location>
        <begin position="362"/>
        <end position="404"/>
    </location>
</feature>
<feature type="region of interest" description="Disordered" evidence="2">
    <location>
        <begin position="248"/>
        <end position="275"/>
    </location>
</feature>
<accession>A0A250XDQ7</accession>
<keyword evidence="1" id="KW-0175">Coiled coil</keyword>
<feature type="coiled-coil region" evidence="1">
    <location>
        <begin position="123"/>
        <end position="227"/>
    </location>
</feature>
<dbReference type="EMBL" id="BEGY01000060">
    <property type="protein sequence ID" value="GAX81049.1"/>
    <property type="molecule type" value="Genomic_DNA"/>
</dbReference>
<evidence type="ECO:0000313" key="3">
    <source>
        <dbReference type="EMBL" id="GAX81049.1"/>
    </source>
</evidence>
<feature type="compositionally biased region" description="Basic and acidic residues" evidence="2">
    <location>
        <begin position="250"/>
        <end position="259"/>
    </location>
</feature>
<feature type="compositionally biased region" description="Low complexity" evidence="2">
    <location>
        <begin position="473"/>
        <end position="486"/>
    </location>
</feature>
<evidence type="ECO:0000256" key="1">
    <source>
        <dbReference type="SAM" id="Coils"/>
    </source>
</evidence>
<evidence type="ECO:0000256" key="2">
    <source>
        <dbReference type="SAM" id="MobiDB-lite"/>
    </source>
</evidence>
<dbReference type="Proteomes" id="UP000232323">
    <property type="component" value="Unassembled WGS sequence"/>
</dbReference>
<feature type="region of interest" description="Disordered" evidence="2">
    <location>
        <begin position="736"/>
        <end position="773"/>
    </location>
</feature>
<feature type="region of interest" description="Disordered" evidence="2">
    <location>
        <begin position="1"/>
        <end position="34"/>
    </location>
</feature>
<feature type="region of interest" description="Disordered" evidence="2">
    <location>
        <begin position="582"/>
        <end position="651"/>
    </location>
</feature>
<feature type="compositionally biased region" description="Acidic residues" evidence="2">
    <location>
        <begin position="367"/>
        <end position="376"/>
    </location>
</feature>
<comment type="caution">
    <text evidence="3">The sequence shown here is derived from an EMBL/GenBank/DDBJ whole genome shotgun (WGS) entry which is preliminary data.</text>
</comment>
<feature type="compositionally biased region" description="Gly residues" evidence="2">
    <location>
        <begin position="500"/>
        <end position="512"/>
    </location>
</feature>
<feature type="region of interest" description="Disordered" evidence="2">
    <location>
        <begin position="465"/>
        <end position="512"/>
    </location>
</feature>
<organism evidence="3 4">
    <name type="scientific">Chlamydomonas eustigma</name>
    <dbReference type="NCBI Taxonomy" id="1157962"/>
    <lineage>
        <taxon>Eukaryota</taxon>
        <taxon>Viridiplantae</taxon>
        <taxon>Chlorophyta</taxon>
        <taxon>core chlorophytes</taxon>
        <taxon>Chlorophyceae</taxon>
        <taxon>CS clade</taxon>
        <taxon>Chlamydomonadales</taxon>
        <taxon>Chlamydomonadaceae</taxon>
        <taxon>Chlamydomonas</taxon>
    </lineage>
</organism>
<protein>
    <submittedName>
        <fullName evidence="3">Uncharacterized protein</fullName>
    </submittedName>
</protein>
<name>A0A250XDQ7_9CHLO</name>
<feature type="compositionally biased region" description="Low complexity" evidence="2">
    <location>
        <begin position="377"/>
        <end position="392"/>
    </location>
</feature>